<protein>
    <submittedName>
        <fullName evidence="2">Uncharacterized protein</fullName>
    </submittedName>
</protein>
<dbReference type="PATRIC" id="fig|698760.3.peg.9020"/>
<feature type="compositionally biased region" description="Basic and acidic residues" evidence="1">
    <location>
        <begin position="86"/>
        <end position="96"/>
    </location>
</feature>
<sequence>MHHTPHFGVSGTLLADDLTAPPVRLNLWAFPLWHVTRTARHDRLDRQSHTRSGPPGTRPPAATEDRPIRYRVAPLLARSPHSSMKRFTDARTKELP</sequence>
<feature type="region of interest" description="Disordered" evidence="1">
    <location>
        <begin position="39"/>
        <end position="96"/>
    </location>
</feature>
<evidence type="ECO:0000313" key="2">
    <source>
        <dbReference type="EMBL" id="ELP62040.1"/>
    </source>
</evidence>
<keyword evidence="3" id="KW-1185">Reference proteome</keyword>
<feature type="compositionally biased region" description="Basic and acidic residues" evidence="1">
    <location>
        <begin position="39"/>
        <end position="48"/>
    </location>
</feature>
<gene>
    <name evidence="2" type="ORF">STRTUCAR8_00513</name>
</gene>
<evidence type="ECO:0000313" key="3">
    <source>
        <dbReference type="Proteomes" id="UP000010931"/>
    </source>
</evidence>
<name>L7EUH8_STRT8</name>
<accession>L7EUH8</accession>
<proteinExistence type="predicted"/>
<evidence type="ECO:0000256" key="1">
    <source>
        <dbReference type="SAM" id="MobiDB-lite"/>
    </source>
</evidence>
<comment type="caution">
    <text evidence="2">The sequence shown here is derived from an EMBL/GenBank/DDBJ whole genome shotgun (WGS) entry which is preliminary data.</text>
</comment>
<organism evidence="2 3">
    <name type="scientific">Streptomyces turgidiscabies (strain Car8)</name>
    <dbReference type="NCBI Taxonomy" id="698760"/>
    <lineage>
        <taxon>Bacteria</taxon>
        <taxon>Bacillati</taxon>
        <taxon>Actinomycetota</taxon>
        <taxon>Actinomycetes</taxon>
        <taxon>Kitasatosporales</taxon>
        <taxon>Streptomycetaceae</taxon>
        <taxon>Streptomyces</taxon>
    </lineage>
</organism>
<reference evidence="2 3" key="1">
    <citation type="journal article" date="2011" name="Plasmid">
        <title>Streptomyces turgidiscabies Car8 contains a modular pathogenicity island that shares virulence genes with other actinobacterial plant pathogens.</title>
        <authorList>
            <person name="Huguet-Tapia J.C."/>
            <person name="Badger J.H."/>
            <person name="Loria R."/>
            <person name="Pettis G.S."/>
        </authorList>
    </citation>
    <scope>NUCLEOTIDE SEQUENCE [LARGE SCALE GENOMIC DNA]</scope>
    <source>
        <strain evidence="2 3">Car8</strain>
    </source>
</reference>
<dbReference type="AlphaFoldDB" id="L7EUH8"/>
<dbReference type="EMBL" id="AEJB01000639">
    <property type="protein sequence ID" value="ELP62040.1"/>
    <property type="molecule type" value="Genomic_DNA"/>
</dbReference>
<dbReference type="Proteomes" id="UP000010931">
    <property type="component" value="Unassembled WGS sequence"/>
</dbReference>